<protein>
    <submittedName>
        <fullName evidence="1">Uncharacterized protein</fullName>
    </submittedName>
</protein>
<proteinExistence type="predicted"/>
<sequence>MLSLLAFSNPAILLLLLFVFRFASERLSIQYVYERVLILLRLCLKAGAKLKNFFVSRKKNLKFFEAFFSPHFPNFSSNTSKSFPCFAGCKCRTLFQNLQAFFELFFFENFFPFHSSCLPVFL</sequence>
<dbReference type="AlphaFoldDB" id="A0A7W7NAP3"/>
<evidence type="ECO:0000313" key="2">
    <source>
        <dbReference type="Proteomes" id="UP000561681"/>
    </source>
</evidence>
<keyword evidence="2" id="KW-1185">Reference proteome</keyword>
<organism evidence="1 2">
    <name type="scientific">Flavobacterium nitrogenifigens</name>
    <dbReference type="NCBI Taxonomy" id="1617283"/>
    <lineage>
        <taxon>Bacteria</taxon>
        <taxon>Pseudomonadati</taxon>
        <taxon>Bacteroidota</taxon>
        <taxon>Flavobacteriia</taxon>
        <taxon>Flavobacteriales</taxon>
        <taxon>Flavobacteriaceae</taxon>
        <taxon>Flavobacterium</taxon>
    </lineage>
</organism>
<accession>A0A7W7NAP3</accession>
<reference evidence="1 2" key="1">
    <citation type="submission" date="2020-08" db="EMBL/GenBank/DDBJ databases">
        <title>Functional genomics of gut bacteria from endangered species of beetles.</title>
        <authorList>
            <person name="Carlos-Shanley C."/>
        </authorList>
    </citation>
    <scope>NUCLEOTIDE SEQUENCE [LARGE SCALE GENOMIC DNA]</scope>
    <source>
        <strain evidence="1 2">S00142</strain>
    </source>
</reference>
<name>A0A7W7NAP3_9FLAO</name>
<gene>
    <name evidence="1" type="ORF">HNP37_004822</name>
</gene>
<evidence type="ECO:0000313" key="1">
    <source>
        <dbReference type="EMBL" id="MBB4804724.1"/>
    </source>
</evidence>
<comment type="caution">
    <text evidence="1">The sequence shown here is derived from an EMBL/GenBank/DDBJ whole genome shotgun (WGS) entry which is preliminary data.</text>
</comment>
<dbReference type="EMBL" id="JACHLD010000015">
    <property type="protein sequence ID" value="MBB4804724.1"/>
    <property type="molecule type" value="Genomic_DNA"/>
</dbReference>
<dbReference type="Proteomes" id="UP000561681">
    <property type="component" value="Unassembled WGS sequence"/>
</dbReference>